<feature type="modified residue" description="4-aspartylphosphate" evidence="1">
    <location>
        <position position="55"/>
    </location>
</feature>
<evidence type="ECO:0000256" key="1">
    <source>
        <dbReference type="PROSITE-ProRule" id="PRU00169"/>
    </source>
</evidence>
<organism evidence="4 5">
    <name type="scientific">Sphingobacterium detergens</name>
    <dbReference type="NCBI Taxonomy" id="1145106"/>
    <lineage>
        <taxon>Bacteria</taxon>
        <taxon>Pseudomonadati</taxon>
        <taxon>Bacteroidota</taxon>
        <taxon>Sphingobacteriia</taxon>
        <taxon>Sphingobacteriales</taxon>
        <taxon>Sphingobacteriaceae</taxon>
        <taxon>Sphingobacterium</taxon>
    </lineage>
</organism>
<dbReference type="Gene3D" id="3.40.50.2300">
    <property type="match status" value="1"/>
</dbReference>
<dbReference type="PROSITE" id="PS50110">
    <property type="entry name" value="RESPONSE_REGULATORY"/>
    <property type="match status" value="1"/>
</dbReference>
<dbReference type="Pfam" id="PF00072">
    <property type="entry name" value="Response_reg"/>
    <property type="match status" value="1"/>
</dbReference>
<evidence type="ECO:0000313" key="4">
    <source>
        <dbReference type="EMBL" id="RKE52400.1"/>
    </source>
</evidence>
<dbReference type="InterPro" id="IPR011006">
    <property type="entry name" value="CheY-like_superfamily"/>
</dbReference>
<evidence type="ECO:0000313" key="5">
    <source>
        <dbReference type="Proteomes" id="UP000286246"/>
    </source>
</evidence>
<dbReference type="InterPro" id="IPR046947">
    <property type="entry name" value="LytR-like"/>
</dbReference>
<gene>
    <name evidence="4" type="ORF">DFQ12_2636</name>
</gene>
<proteinExistence type="predicted"/>
<protein>
    <submittedName>
        <fullName evidence="4">LytTR family two component transcriptional regulator</fullName>
    </submittedName>
</protein>
<comment type="caution">
    <text evidence="4">The sequence shown here is derived from an EMBL/GenBank/DDBJ whole genome shotgun (WGS) entry which is preliminary data.</text>
</comment>
<feature type="domain" description="Response regulatory" evidence="2">
    <location>
        <begin position="2"/>
        <end position="115"/>
    </location>
</feature>
<sequence length="235" mass="26518">MKCYIVDDKQFCIDQIARHIQKTAGFTLVGSNTDPLNALAAVKSGKVEIDLLFLDIDMPGIDGLEFERQVRGLAFVIFVSGYRKYAVDAFEGDAKAYLVKPVTYAKFSAAVEKISSIIKKEQVAKVEDDVEFAVKINGKNNLKIVRFDSIIYVSAADNYMILHLNDDTTLMVNITMKKLLETLPQKFFIRTHHSFAVNRSYASRIVGNTVKMKNDVSVDISRAYRNDVIQRFKSV</sequence>
<dbReference type="SMART" id="SM00850">
    <property type="entry name" value="LytTR"/>
    <property type="match status" value="1"/>
</dbReference>
<dbReference type="Proteomes" id="UP000286246">
    <property type="component" value="Unassembled WGS sequence"/>
</dbReference>
<keyword evidence="5" id="KW-1185">Reference proteome</keyword>
<dbReference type="EMBL" id="RAPY01000002">
    <property type="protein sequence ID" value="RKE52400.1"/>
    <property type="molecule type" value="Genomic_DNA"/>
</dbReference>
<dbReference type="PROSITE" id="PS50930">
    <property type="entry name" value="HTH_LYTTR"/>
    <property type="match status" value="1"/>
</dbReference>
<dbReference type="PANTHER" id="PTHR37299:SF1">
    <property type="entry name" value="STAGE 0 SPORULATION PROTEIN A HOMOLOG"/>
    <property type="match status" value="1"/>
</dbReference>
<dbReference type="SMART" id="SM00448">
    <property type="entry name" value="REC"/>
    <property type="match status" value="1"/>
</dbReference>
<dbReference type="Gene3D" id="2.40.50.1020">
    <property type="entry name" value="LytTr DNA-binding domain"/>
    <property type="match status" value="1"/>
</dbReference>
<dbReference type="GO" id="GO:0000156">
    <property type="term" value="F:phosphorelay response regulator activity"/>
    <property type="evidence" value="ECO:0007669"/>
    <property type="project" value="InterPro"/>
</dbReference>
<dbReference type="GO" id="GO:0003677">
    <property type="term" value="F:DNA binding"/>
    <property type="evidence" value="ECO:0007669"/>
    <property type="project" value="InterPro"/>
</dbReference>
<dbReference type="AlphaFoldDB" id="A0A420B6I8"/>
<dbReference type="PANTHER" id="PTHR37299">
    <property type="entry name" value="TRANSCRIPTIONAL REGULATOR-RELATED"/>
    <property type="match status" value="1"/>
</dbReference>
<dbReference type="Pfam" id="PF04397">
    <property type="entry name" value="LytTR"/>
    <property type="match status" value="1"/>
</dbReference>
<dbReference type="InterPro" id="IPR001789">
    <property type="entry name" value="Sig_transdc_resp-reg_receiver"/>
</dbReference>
<keyword evidence="1" id="KW-0597">Phosphoprotein</keyword>
<evidence type="ECO:0000259" key="3">
    <source>
        <dbReference type="PROSITE" id="PS50930"/>
    </source>
</evidence>
<reference evidence="4 5" key="1">
    <citation type="submission" date="2018-09" db="EMBL/GenBank/DDBJ databases">
        <title>Genomic Encyclopedia of Type Strains, Phase III (KMG-III): the genomes of soil and plant-associated and newly described type strains.</title>
        <authorList>
            <person name="Whitman W."/>
        </authorList>
    </citation>
    <scope>NUCLEOTIDE SEQUENCE [LARGE SCALE GENOMIC DNA]</scope>
    <source>
        <strain evidence="4 5">CECT 7938</strain>
    </source>
</reference>
<evidence type="ECO:0000259" key="2">
    <source>
        <dbReference type="PROSITE" id="PS50110"/>
    </source>
</evidence>
<dbReference type="OrthoDB" id="9787344at2"/>
<name>A0A420B6I8_SPHD1</name>
<feature type="domain" description="HTH LytTR-type" evidence="3">
    <location>
        <begin position="134"/>
        <end position="234"/>
    </location>
</feature>
<dbReference type="SUPFAM" id="SSF52172">
    <property type="entry name" value="CheY-like"/>
    <property type="match status" value="1"/>
</dbReference>
<dbReference type="RefSeq" id="WP_120259442.1">
    <property type="nucleotide sequence ID" value="NZ_RAPY01000002.1"/>
</dbReference>
<dbReference type="InterPro" id="IPR007492">
    <property type="entry name" value="LytTR_DNA-bd_dom"/>
</dbReference>
<accession>A0A420B6I8</accession>